<dbReference type="PRINTS" id="PR00097">
    <property type="entry name" value="ANTSNTHASEII"/>
</dbReference>
<evidence type="ECO:0000256" key="1">
    <source>
        <dbReference type="ARBA" id="ARBA00022962"/>
    </source>
</evidence>
<name>A0ABY9TJR4_9GAMM</name>
<feature type="domain" description="Glutamine amidotransferase" evidence="2">
    <location>
        <begin position="3"/>
        <end position="190"/>
    </location>
</feature>
<dbReference type="PRINTS" id="PR00096">
    <property type="entry name" value="GATASE"/>
</dbReference>
<keyword evidence="4" id="KW-1185">Reference proteome</keyword>
<proteinExistence type="predicted"/>
<keyword evidence="3" id="KW-0456">Lyase</keyword>
<dbReference type="InterPro" id="IPR017926">
    <property type="entry name" value="GATASE"/>
</dbReference>
<dbReference type="Proteomes" id="UP001248581">
    <property type="component" value="Chromosome"/>
</dbReference>
<dbReference type="InterPro" id="IPR006221">
    <property type="entry name" value="TrpG/PapA_dom"/>
</dbReference>
<dbReference type="GO" id="GO:0004049">
    <property type="term" value="F:anthranilate synthase activity"/>
    <property type="evidence" value="ECO:0007669"/>
    <property type="project" value="UniProtKB-EC"/>
</dbReference>
<sequence length="195" mass="21785">MLLMIDNYDSFTFNLVHYFQHLGEEVIVVRNDEITINQIREMAPDHIVISPGPCDPASAGLSLEIIDKFSGVIPILGVCLGHQCIAQYFGGVVEKAKQVMHGKTSLIKHNNESVFIGLNNPLQVTRYHSLVVNKQLLPDTLKITAWTETKQGDMDEIMGVAHKTLPIMGVQFHPESILTEQGHQLLNNFLKLTTN</sequence>
<evidence type="ECO:0000313" key="4">
    <source>
        <dbReference type="Proteomes" id="UP001248581"/>
    </source>
</evidence>
<dbReference type="PANTHER" id="PTHR43418:SF4">
    <property type="entry name" value="MULTIFUNCTIONAL TRYPTOPHAN BIOSYNTHESIS PROTEIN"/>
    <property type="match status" value="1"/>
</dbReference>
<dbReference type="EMBL" id="CP134146">
    <property type="protein sequence ID" value="WNC69068.1"/>
    <property type="molecule type" value="Genomic_DNA"/>
</dbReference>
<dbReference type="Pfam" id="PF00117">
    <property type="entry name" value="GATase"/>
    <property type="match status" value="1"/>
</dbReference>
<dbReference type="InterPro" id="IPR029062">
    <property type="entry name" value="Class_I_gatase-like"/>
</dbReference>
<dbReference type="RefSeq" id="WP_348388212.1">
    <property type="nucleotide sequence ID" value="NZ_CP134146.1"/>
</dbReference>
<dbReference type="EC" id="4.1.3.27" evidence="3"/>
<dbReference type="CDD" id="cd01743">
    <property type="entry name" value="GATase1_Anthranilate_Synthase"/>
    <property type="match status" value="1"/>
</dbReference>
<dbReference type="NCBIfam" id="TIGR00566">
    <property type="entry name" value="trpG_papA"/>
    <property type="match status" value="1"/>
</dbReference>
<accession>A0ABY9TJR4</accession>
<dbReference type="PRINTS" id="PR00099">
    <property type="entry name" value="CPSGATASE"/>
</dbReference>
<reference evidence="4" key="1">
    <citation type="submission" date="2023-09" db="EMBL/GenBank/DDBJ databases">
        <authorList>
            <person name="Li S."/>
            <person name="Li X."/>
            <person name="Zhang C."/>
            <person name="Zhao Z."/>
        </authorList>
    </citation>
    <scope>NUCLEOTIDE SEQUENCE [LARGE SCALE GENOMIC DNA]</scope>
    <source>
        <strain evidence="4">SQ345</strain>
    </source>
</reference>
<evidence type="ECO:0000259" key="2">
    <source>
        <dbReference type="Pfam" id="PF00117"/>
    </source>
</evidence>
<keyword evidence="1" id="KW-0315">Glutamine amidotransferase</keyword>
<dbReference type="InterPro" id="IPR050472">
    <property type="entry name" value="Anth_synth/Amidotransfase"/>
</dbReference>
<dbReference type="SUPFAM" id="SSF52317">
    <property type="entry name" value="Class I glutamine amidotransferase-like"/>
    <property type="match status" value="1"/>
</dbReference>
<dbReference type="Gene3D" id="3.40.50.880">
    <property type="match status" value="1"/>
</dbReference>
<dbReference type="PROSITE" id="PS51273">
    <property type="entry name" value="GATASE_TYPE_1"/>
    <property type="match status" value="1"/>
</dbReference>
<organism evidence="3 4">
    <name type="scientific">Thalassotalea nanhaiensis</name>
    <dbReference type="NCBI Taxonomy" id="3065648"/>
    <lineage>
        <taxon>Bacteria</taxon>
        <taxon>Pseudomonadati</taxon>
        <taxon>Pseudomonadota</taxon>
        <taxon>Gammaproteobacteria</taxon>
        <taxon>Alteromonadales</taxon>
        <taxon>Colwelliaceae</taxon>
        <taxon>Thalassotalea</taxon>
    </lineage>
</organism>
<evidence type="ECO:0000313" key="3">
    <source>
        <dbReference type="EMBL" id="WNC69068.1"/>
    </source>
</evidence>
<dbReference type="PANTHER" id="PTHR43418">
    <property type="entry name" value="MULTIFUNCTIONAL TRYPTOPHAN BIOSYNTHESIS PROTEIN-RELATED"/>
    <property type="match status" value="1"/>
</dbReference>
<protein>
    <submittedName>
        <fullName evidence="3">Aminodeoxychorismate/anthranilate synthase component II</fullName>
        <ecNumber evidence="3">4.1.3.27</ecNumber>
    </submittedName>
</protein>
<gene>
    <name evidence="3" type="ORF">RI845_02680</name>
</gene>